<keyword evidence="3" id="KW-1185">Reference proteome</keyword>
<dbReference type="InterPro" id="IPR021607">
    <property type="entry name" value="DUF3224"/>
</dbReference>
<dbReference type="RefSeq" id="WP_386766145.1">
    <property type="nucleotide sequence ID" value="NZ_JBHSTI010000008.1"/>
</dbReference>
<name>A0ABW1T0V7_9ACTN</name>
<dbReference type="SUPFAM" id="SSF159238">
    <property type="entry name" value="SO1590-like"/>
    <property type="match status" value="1"/>
</dbReference>
<dbReference type="Pfam" id="PF11528">
    <property type="entry name" value="DUF3224"/>
    <property type="match status" value="1"/>
</dbReference>
<dbReference type="Gene3D" id="2.40.350.10">
    <property type="entry name" value="SO1590-like"/>
    <property type="match status" value="1"/>
</dbReference>
<comment type="caution">
    <text evidence="2">The sequence shown here is derived from an EMBL/GenBank/DDBJ whole genome shotgun (WGS) entry which is preliminary data.</text>
</comment>
<dbReference type="Proteomes" id="UP001596138">
    <property type="component" value="Unassembled WGS sequence"/>
</dbReference>
<keyword evidence="1" id="KW-0732">Signal</keyword>
<organism evidence="2 3">
    <name type="scientific">Longivirga aurantiaca</name>
    <dbReference type="NCBI Taxonomy" id="1837743"/>
    <lineage>
        <taxon>Bacteria</taxon>
        <taxon>Bacillati</taxon>
        <taxon>Actinomycetota</taxon>
        <taxon>Actinomycetes</taxon>
        <taxon>Sporichthyales</taxon>
        <taxon>Sporichthyaceae</taxon>
        <taxon>Longivirga</taxon>
    </lineage>
</organism>
<feature type="chain" id="PRO_5045338863" evidence="1">
    <location>
        <begin position="27"/>
        <end position="169"/>
    </location>
</feature>
<feature type="signal peptide" evidence="1">
    <location>
        <begin position="1"/>
        <end position="26"/>
    </location>
</feature>
<reference evidence="3" key="1">
    <citation type="journal article" date="2019" name="Int. J. Syst. Evol. Microbiol.">
        <title>The Global Catalogue of Microorganisms (GCM) 10K type strain sequencing project: providing services to taxonomists for standard genome sequencing and annotation.</title>
        <authorList>
            <consortium name="The Broad Institute Genomics Platform"/>
            <consortium name="The Broad Institute Genome Sequencing Center for Infectious Disease"/>
            <person name="Wu L."/>
            <person name="Ma J."/>
        </authorList>
    </citation>
    <scope>NUCLEOTIDE SEQUENCE [LARGE SCALE GENOMIC DNA]</scope>
    <source>
        <strain evidence="3">CGMCC 4.7317</strain>
    </source>
</reference>
<dbReference type="EMBL" id="JBHSTI010000008">
    <property type="protein sequence ID" value="MFC6238169.1"/>
    <property type="molecule type" value="Genomic_DNA"/>
</dbReference>
<sequence>MKRTLSALALTGLVALAVAPMSPAQASTRTTVSGTYQFVDASIPVPRTASDHLILDGLTATVVWTGTFEGTSTLTGRLVLRPIGDGDPFLGTASYQYTDVFVGTVNGVAGTMTLLEQGHTGRDGIVHSKNVVVSATGGLAGLTGMVLGTGTVAGPNGPSGTYAGTLSMP</sequence>
<accession>A0ABW1T0V7</accession>
<evidence type="ECO:0000313" key="2">
    <source>
        <dbReference type="EMBL" id="MFC6238169.1"/>
    </source>
</evidence>
<evidence type="ECO:0000256" key="1">
    <source>
        <dbReference type="SAM" id="SignalP"/>
    </source>
</evidence>
<dbReference type="InterPro" id="IPR023159">
    <property type="entry name" value="SO1590-like_sf"/>
</dbReference>
<protein>
    <submittedName>
        <fullName evidence="2">DUF3224 domain-containing protein</fullName>
    </submittedName>
</protein>
<proteinExistence type="predicted"/>
<gene>
    <name evidence="2" type="ORF">ACFQGU_09785</name>
</gene>
<evidence type="ECO:0000313" key="3">
    <source>
        <dbReference type="Proteomes" id="UP001596138"/>
    </source>
</evidence>